<reference evidence="2 3" key="1">
    <citation type="submission" date="2017-10" db="EMBL/GenBank/DDBJ databases">
        <title>Analysis of the genome sequences of Rhizobium populations associated to common bean (phaseolus vulgaris).</title>
        <authorList>
            <person name="Bustos P."/>
            <person name="Santamaria R.I."/>
            <person name="Miranda-Sanchez F."/>
            <person name="Perez-Carrascal O."/>
            <person name="Juarez S."/>
            <person name="Lozano L."/>
            <person name="Martinez-Flores I."/>
            <person name="Vinuesa P."/>
            <person name="Martinez-Romero E."/>
            <person name="Cevallos M.A."/>
            <person name="Romero D."/>
            <person name="Davila G."/>
            <person name="Gonzalez V."/>
        </authorList>
    </citation>
    <scope>NUCLEOTIDE SEQUENCE [LARGE SCALE GENOMIC DNA]</scope>
    <source>
        <strain evidence="2 3">NXT3</strain>
    </source>
</reference>
<evidence type="ECO:0000313" key="3">
    <source>
        <dbReference type="Proteomes" id="UP000239340"/>
    </source>
</evidence>
<gene>
    <name evidence="2" type="ORF">NXT3_CH01676</name>
</gene>
<keyword evidence="2" id="KW-0808">Transferase</keyword>
<dbReference type="Gene3D" id="3.90.550.10">
    <property type="entry name" value="Spore Coat Polysaccharide Biosynthesis Protein SpsA, Chain A"/>
    <property type="match status" value="1"/>
</dbReference>
<dbReference type="PANTHER" id="PTHR48090">
    <property type="entry name" value="UNDECAPRENYL-PHOSPHATE 4-DEOXY-4-FORMAMIDO-L-ARABINOSE TRANSFERASE-RELATED"/>
    <property type="match status" value="1"/>
</dbReference>
<name>A0A2L0H456_RHIFR</name>
<dbReference type="Pfam" id="PF00535">
    <property type="entry name" value="Glycos_transf_2"/>
    <property type="match status" value="1"/>
</dbReference>
<feature type="domain" description="Glycosyltransferase 2-like" evidence="1">
    <location>
        <begin position="24"/>
        <end position="175"/>
    </location>
</feature>
<dbReference type="Proteomes" id="UP000239340">
    <property type="component" value="Chromosome"/>
</dbReference>
<dbReference type="InterPro" id="IPR001173">
    <property type="entry name" value="Glyco_trans_2-like"/>
</dbReference>
<dbReference type="CDD" id="cd04179">
    <property type="entry name" value="DPM_DPG-synthase_like"/>
    <property type="match status" value="1"/>
</dbReference>
<evidence type="ECO:0000259" key="1">
    <source>
        <dbReference type="Pfam" id="PF00535"/>
    </source>
</evidence>
<dbReference type="SUPFAM" id="SSF53448">
    <property type="entry name" value="Nucleotide-diphospho-sugar transferases"/>
    <property type="match status" value="1"/>
</dbReference>
<accession>A0A2L0H456</accession>
<sequence>MGNSASRRRRSHDTAHTMIVPSVSVIIPTVNEADNLPHVLPRIPAWVEEVILVDGSSNDDTVAVARQLRPDIVVVEQPRLGKGAALAAGFAAARGDILITLDADGSADPREMASFVGALLAGADFVKGSRFLQGGETSDMEWYRRLGNWGLVHLVRLRFGGRYSDLCYGYNAFWRDVLPYLGVEIAPGFEIETQMSIRALQTKLAIVELPSREHARIHGVSNLRTFPDGWRVLKTIVRLGFTSGGKAVAVIRKRPI</sequence>
<evidence type="ECO:0000313" key="2">
    <source>
        <dbReference type="EMBL" id="AUX76250.1"/>
    </source>
</evidence>
<dbReference type="GO" id="GO:0016740">
    <property type="term" value="F:transferase activity"/>
    <property type="evidence" value="ECO:0007669"/>
    <property type="project" value="UniProtKB-KW"/>
</dbReference>
<dbReference type="EMBL" id="CP024307">
    <property type="protein sequence ID" value="AUX76250.1"/>
    <property type="molecule type" value="Genomic_DNA"/>
</dbReference>
<organism evidence="2 3">
    <name type="scientific">Rhizobium fredii</name>
    <name type="common">Sinorhizobium fredii</name>
    <dbReference type="NCBI Taxonomy" id="380"/>
    <lineage>
        <taxon>Bacteria</taxon>
        <taxon>Pseudomonadati</taxon>
        <taxon>Pseudomonadota</taxon>
        <taxon>Alphaproteobacteria</taxon>
        <taxon>Hyphomicrobiales</taxon>
        <taxon>Rhizobiaceae</taxon>
        <taxon>Sinorhizobium/Ensifer group</taxon>
        <taxon>Sinorhizobium</taxon>
    </lineage>
</organism>
<proteinExistence type="predicted"/>
<dbReference type="AlphaFoldDB" id="A0A2L0H456"/>
<protein>
    <submittedName>
        <fullName evidence="2">Glycosyltransferase family 2 protein</fullName>
    </submittedName>
</protein>
<dbReference type="InterPro" id="IPR029044">
    <property type="entry name" value="Nucleotide-diphossugar_trans"/>
</dbReference>
<dbReference type="InterPro" id="IPR050256">
    <property type="entry name" value="Glycosyltransferase_2"/>
</dbReference>
<dbReference type="PANTHER" id="PTHR48090:SF7">
    <property type="entry name" value="RFBJ PROTEIN"/>
    <property type="match status" value="1"/>
</dbReference>